<sequence length="337" mass="35344">MGAEPQIKWTSGGLEDALGQRSDLNASAAKAGAATEATQSIEKLTQRGTAMAPKTRSQLFRVDIRPCGLALGAMLAVLTITSTSAQDLDVSQDVSVAIGNEPPYTELKPDGTLSGAGPDIDRAALEESGFKQFSGVTMAYGAMIPALQANRVKMVSSGGLNIRPERCQQVIFSEPVMCTAQAFLLRHDMAGRVNSYNQAAELGIKIGVPAGGTQGKDAVARGIKLGNIVNFPDNTSAVKMLQDGRIDAIALNGDGVLDMKKRSGDDSLEAVIPISDTPIDCAAAAFNKSDTALRDAYNTGLEKLVASGEFANIMSKYGLQANVELLSKAKSTAEMCR</sequence>
<dbReference type="Proteomes" id="UP000219182">
    <property type="component" value="Unassembled WGS sequence"/>
</dbReference>
<name>A0A2A6FKS0_9HYPH</name>
<evidence type="ECO:0000313" key="4">
    <source>
        <dbReference type="Proteomes" id="UP000219182"/>
    </source>
</evidence>
<dbReference type="EMBL" id="NWQG01000013">
    <property type="protein sequence ID" value="PDQ22560.1"/>
    <property type="molecule type" value="Genomic_DNA"/>
</dbReference>
<dbReference type="SUPFAM" id="SSF53850">
    <property type="entry name" value="Periplasmic binding protein-like II"/>
    <property type="match status" value="1"/>
</dbReference>
<dbReference type="GO" id="GO:0033294">
    <property type="term" value="F:ectoine binding"/>
    <property type="evidence" value="ECO:0007669"/>
    <property type="project" value="InterPro"/>
</dbReference>
<dbReference type="InterPro" id="IPR014337">
    <property type="entry name" value="Ectoine_EhuB"/>
</dbReference>
<dbReference type="NCBIfam" id="TIGR02995">
    <property type="entry name" value="ectoine_ehuB"/>
    <property type="match status" value="1"/>
</dbReference>
<dbReference type="InterPro" id="IPR001638">
    <property type="entry name" value="Solute-binding_3/MltF_N"/>
</dbReference>
<evidence type="ECO:0000313" key="3">
    <source>
        <dbReference type="EMBL" id="PDQ22560.1"/>
    </source>
</evidence>
<comment type="caution">
    <text evidence="3">The sequence shown here is derived from an EMBL/GenBank/DDBJ whole genome shotgun (WGS) entry which is preliminary data.</text>
</comment>
<dbReference type="PANTHER" id="PTHR35936:SF17">
    <property type="entry name" value="ARGININE-BINDING EXTRACELLULAR PROTEIN ARTP"/>
    <property type="match status" value="1"/>
</dbReference>
<evidence type="ECO:0000256" key="1">
    <source>
        <dbReference type="ARBA" id="ARBA00022729"/>
    </source>
</evidence>
<protein>
    <submittedName>
        <fullName evidence="3">Ectoine/hydroxyectoine ABC transporter substrate-binding protein EhuB</fullName>
    </submittedName>
</protein>
<organism evidence="3 4">
    <name type="scientific">Mesorhizobium sanjuanii</name>
    <dbReference type="NCBI Taxonomy" id="2037900"/>
    <lineage>
        <taxon>Bacteria</taxon>
        <taxon>Pseudomonadati</taxon>
        <taxon>Pseudomonadota</taxon>
        <taxon>Alphaproteobacteria</taxon>
        <taxon>Hyphomicrobiales</taxon>
        <taxon>Phyllobacteriaceae</taxon>
        <taxon>Mesorhizobium</taxon>
    </lineage>
</organism>
<dbReference type="Gene3D" id="3.40.190.10">
    <property type="entry name" value="Periplasmic binding protein-like II"/>
    <property type="match status" value="2"/>
</dbReference>
<dbReference type="SMART" id="SM00062">
    <property type="entry name" value="PBPb"/>
    <property type="match status" value="1"/>
</dbReference>
<evidence type="ECO:0000259" key="2">
    <source>
        <dbReference type="SMART" id="SM00062"/>
    </source>
</evidence>
<keyword evidence="4" id="KW-1185">Reference proteome</keyword>
<dbReference type="Pfam" id="PF00497">
    <property type="entry name" value="SBP_bac_3"/>
    <property type="match status" value="1"/>
</dbReference>
<reference evidence="3 4" key="1">
    <citation type="submission" date="2017-09" db="EMBL/GenBank/DDBJ databases">
        <title>Mesorhizobum sanjuanii sp. nov. isolated from nodules of Lotus tenuis in saline-alkaline lowlands of Flooding Pampa.</title>
        <authorList>
            <person name="Sannazzaro A.I."/>
            <person name="Torres Tejerizo G.A."/>
            <person name="Fontana F."/>
            <person name="Cumpa Velazquez L.M."/>
            <person name="Hansen L."/>
            <person name="Pistorio M."/>
            <person name="Estrella M.J."/>
        </authorList>
    </citation>
    <scope>NUCLEOTIDE SEQUENCE [LARGE SCALE GENOMIC DNA]</scope>
    <source>
        <strain evidence="3 4">BSA136</strain>
    </source>
</reference>
<accession>A0A2A6FKS0</accession>
<dbReference type="GO" id="GO:0051470">
    <property type="term" value="P:ectoine transmembrane transport"/>
    <property type="evidence" value="ECO:0007669"/>
    <property type="project" value="InterPro"/>
</dbReference>
<keyword evidence="1" id="KW-0732">Signal</keyword>
<proteinExistence type="predicted"/>
<dbReference type="AlphaFoldDB" id="A0A2A6FKS0"/>
<feature type="domain" description="Solute-binding protein family 3/N-terminal" evidence="2">
    <location>
        <begin position="93"/>
        <end position="321"/>
    </location>
</feature>
<dbReference type="PANTHER" id="PTHR35936">
    <property type="entry name" value="MEMBRANE-BOUND LYTIC MUREIN TRANSGLYCOSYLASE F"/>
    <property type="match status" value="1"/>
</dbReference>
<gene>
    <name evidence="3" type="primary">ehuB</name>
    <name evidence="3" type="ORF">CN311_02955</name>
</gene>